<reference evidence="2" key="1">
    <citation type="submission" date="2022-07" db="EMBL/GenBank/DDBJ databases">
        <title>Phylogenomic reconstructions and comparative analyses of Kickxellomycotina fungi.</title>
        <authorList>
            <person name="Reynolds N.K."/>
            <person name="Stajich J.E."/>
            <person name="Barry K."/>
            <person name="Grigoriev I.V."/>
            <person name="Crous P."/>
            <person name="Smith M.E."/>
        </authorList>
    </citation>
    <scope>NUCLEOTIDE SEQUENCE</scope>
    <source>
        <strain evidence="2">RSA 476</strain>
    </source>
</reference>
<feature type="non-terminal residue" evidence="2">
    <location>
        <position position="1"/>
    </location>
</feature>
<proteinExistence type="predicted"/>
<comment type="caution">
    <text evidence="2">The sequence shown here is derived from an EMBL/GenBank/DDBJ whole genome shotgun (WGS) entry which is preliminary data.</text>
</comment>
<sequence length="849" mass="97032">MHSLSPIQFLPEHVVRLIVNHVVGSSRLVFDGVDANSYKYKLLLKPLLWICSNFRAVAYSRFCNNFMLSLSNMSVDTLEKFYLGVCSIDIKYGKPNYLGYSIHHLAKDITVFLDERSVYSGEALEVIFRAPYDSRAFPLARKIAFIFVKEEEAEVDEDIWNDPPRVEANIDALVERIKQMAPSVSEITVQPADRDDMPSIANQYFGYLVSRLYWLASRVEYGYGLVTADLMRLQLDMVRDLTHVSFVSTSSTDSSYQFVQLARNNAPTLKYLVLECPHAIDILSLVQDAEGNNVAYPRLLVLKLQTWSDSKESRRQVFHGAALFPVLQRLYISLEFPFDDDTFFRGNEATLEHLSMRLDSVSTSMLREYQVFVPGSHPKLQMVNLWYSNNVISELFASSAEALQFIYSIGSEAAVREYSQASLFANPAIMFSLPGSHACIQVLSLPSLRPDLWQVIALIKSLPLLSDLQTSSPSLGLTPDGVDFDTLPEHVISNYAPMGRRFRCWNLNSGYVTDFTELATCVLLLALACSNFDYAAPPSFQRRLFMEMLEKNINSDRFKPYAPRLRRLLFSGWDDNLSVFQLLPYHIVKLIVDHVSGSIRLKYDDVYSETYNPSALPMPLLWVCHNFRAFVHERFCRDYELGLRYNQASIEARLSSWPTRRKKLGYSTHHLAKELRIELDIGPVFSGLALRLFSEAPYEGCSFPLVRKLVFDIFAYDKSCYRLDSESDDTDSDYSSSSSSDDSWESESDNDYPPVTAATITAFVQRVKQMVPMVIQIDVKPSNRTEKLLERQNIHLIDMCKQHFGVVEKHTMITCGSTPMVMYMDLEPIRDLVCIDYFMDIYFTSVMPL</sequence>
<evidence type="ECO:0000256" key="1">
    <source>
        <dbReference type="SAM" id="MobiDB-lite"/>
    </source>
</evidence>
<feature type="region of interest" description="Disordered" evidence="1">
    <location>
        <begin position="725"/>
        <end position="752"/>
    </location>
</feature>
<dbReference type="Proteomes" id="UP001140074">
    <property type="component" value="Unassembled WGS sequence"/>
</dbReference>
<dbReference type="AlphaFoldDB" id="A0A9W8IH38"/>
<keyword evidence="3" id="KW-1185">Reference proteome</keyword>
<organism evidence="2 3">
    <name type="scientific">Coemansia aciculifera</name>
    <dbReference type="NCBI Taxonomy" id="417176"/>
    <lineage>
        <taxon>Eukaryota</taxon>
        <taxon>Fungi</taxon>
        <taxon>Fungi incertae sedis</taxon>
        <taxon>Zoopagomycota</taxon>
        <taxon>Kickxellomycotina</taxon>
        <taxon>Kickxellomycetes</taxon>
        <taxon>Kickxellales</taxon>
        <taxon>Kickxellaceae</taxon>
        <taxon>Coemansia</taxon>
    </lineage>
</organism>
<evidence type="ECO:0000313" key="3">
    <source>
        <dbReference type="Proteomes" id="UP001140074"/>
    </source>
</evidence>
<dbReference type="EMBL" id="JANBUY010000401">
    <property type="protein sequence ID" value="KAJ2859344.1"/>
    <property type="molecule type" value="Genomic_DNA"/>
</dbReference>
<accession>A0A9W8IH38</accession>
<evidence type="ECO:0000313" key="2">
    <source>
        <dbReference type="EMBL" id="KAJ2859344.1"/>
    </source>
</evidence>
<name>A0A9W8IH38_9FUNG</name>
<gene>
    <name evidence="2" type="ORF">GGH94_006153</name>
</gene>
<protein>
    <submittedName>
        <fullName evidence="2">Uncharacterized protein</fullName>
    </submittedName>
</protein>